<evidence type="ECO:0000256" key="2">
    <source>
        <dbReference type="SAM" id="MobiDB-lite"/>
    </source>
</evidence>
<evidence type="ECO:0000313" key="3">
    <source>
        <dbReference type="EMBL" id="GKT35057.1"/>
    </source>
</evidence>
<protein>
    <recommendedName>
        <fullName evidence="5">Sfi1 spindle body domain-containing protein</fullName>
    </recommendedName>
</protein>
<organism evidence="3 4">
    <name type="scientific">Aduncisulcus paluster</name>
    <dbReference type="NCBI Taxonomy" id="2918883"/>
    <lineage>
        <taxon>Eukaryota</taxon>
        <taxon>Metamonada</taxon>
        <taxon>Carpediemonas-like organisms</taxon>
        <taxon>Aduncisulcus</taxon>
    </lineage>
</organism>
<name>A0ABQ5KRF4_9EUKA</name>
<comment type="caution">
    <text evidence="3">The sequence shown here is derived from an EMBL/GenBank/DDBJ whole genome shotgun (WGS) entry which is preliminary data.</text>
</comment>
<feature type="coiled-coil region" evidence="1">
    <location>
        <begin position="181"/>
        <end position="215"/>
    </location>
</feature>
<feature type="non-terminal residue" evidence="3">
    <location>
        <position position="1"/>
    </location>
</feature>
<dbReference type="EMBL" id="BQXS01010913">
    <property type="protein sequence ID" value="GKT35057.1"/>
    <property type="molecule type" value="Genomic_DNA"/>
</dbReference>
<dbReference type="Proteomes" id="UP001057375">
    <property type="component" value="Unassembled WGS sequence"/>
</dbReference>
<evidence type="ECO:0008006" key="5">
    <source>
        <dbReference type="Google" id="ProtNLM"/>
    </source>
</evidence>
<keyword evidence="1" id="KW-0175">Coiled coil</keyword>
<sequence length="520" mass="64649">AWEEDVRKFNSDRQHHTEERQRWDEEIATHESEKHHRDEVHKKWEEEVKVHETLRIQHEEYKKTWDDEHQRIERHRDEERQKFEEEVQEHQEKRQQYHIEEENHDEEQQLRQEARKLFEDERKQFEEDRQKFEDQRKVFEKEREKFESEQKEWEEKRHYITRQLDDWQDKIDLSEQREAEIKEIESKRIAEELRKEEIKREMELKENKLVEIYKIIHDRHQIYSLGRIFALWRCHTDSNCRIRMEIAKAVQFDRRSILQRALSCWKYDAHQLDVERQMTIVASIHVCDGIRRRAFLALRGHAALQRKERESVNVMQIVRNTRNLSRIFLLWRDSARIIIEERFIASRNERLAFVAEQIFDLRKRNYLSKWKTNVVNQLVRKVVVKKSLRKAFESWKQAFQESRKQHYYDIIATTHHQLFQKRAVFHALRIHCSTAIFLRKQVRLNELCEGFIVLHKRSREKRLLIKTFRWWRGREMDELERKRQEILSRKAEQHYRLRLLEMSFSELRINASGLLWREKP</sequence>
<feature type="region of interest" description="Disordered" evidence="2">
    <location>
        <begin position="76"/>
        <end position="110"/>
    </location>
</feature>
<keyword evidence="4" id="KW-1185">Reference proteome</keyword>
<evidence type="ECO:0000313" key="4">
    <source>
        <dbReference type="Proteomes" id="UP001057375"/>
    </source>
</evidence>
<feature type="region of interest" description="Disordered" evidence="2">
    <location>
        <begin position="1"/>
        <end position="40"/>
    </location>
</feature>
<proteinExistence type="predicted"/>
<accession>A0ABQ5KRF4</accession>
<gene>
    <name evidence="3" type="ORF">ADUPG1_008294</name>
</gene>
<evidence type="ECO:0000256" key="1">
    <source>
        <dbReference type="SAM" id="Coils"/>
    </source>
</evidence>
<reference evidence="3" key="1">
    <citation type="submission" date="2022-03" db="EMBL/GenBank/DDBJ databases">
        <title>Draft genome sequence of Aduncisulcus paluster, a free-living microaerophilic Fornicata.</title>
        <authorList>
            <person name="Yuyama I."/>
            <person name="Kume K."/>
            <person name="Tamura T."/>
            <person name="Inagaki Y."/>
            <person name="Hashimoto T."/>
        </authorList>
    </citation>
    <scope>NUCLEOTIDE SEQUENCE</scope>
    <source>
        <strain evidence="3">NY0171</strain>
    </source>
</reference>